<evidence type="ECO:0000259" key="3">
    <source>
        <dbReference type="PROSITE" id="PS51293"/>
    </source>
</evidence>
<feature type="compositionally biased region" description="Basic and acidic residues" evidence="1">
    <location>
        <begin position="166"/>
        <end position="181"/>
    </location>
</feature>
<evidence type="ECO:0000313" key="4">
    <source>
        <dbReference type="Proteomes" id="UP001652642"/>
    </source>
</evidence>
<feature type="region of interest" description="Disordered" evidence="1">
    <location>
        <begin position="298"/>
        <end position="335"/>
    </location>
</feature>
<feature type="region of interest" description="Disordered" evidence="1">
    <location>
        <begin position="742"/>
        <end position="897"/>
    </location>
</feature>
<feature type="region of interest" description="Disordered" evidence="1">
    <location>
        <begin position="593"/>
        <end position="663"/>
    </location>
</feature>
<dbReference type="PANTHER" id="PTHR16124">
    <property type="entry name" value="MIS18-BINDING PROTEIN 1"/>
    <property type="match status" value="1"/>
</dbReference>
<feature type="domain" description="SANT" evidence="3">
    <location>
        <begin position="904"/>
        <end position="959"/>
    </location>
</feature>
<gene>
    <name evidence="5" type="primary">MIS18BP1</name>
</gene>
<feature type="region of interest" description="Disordered" evidence="1">
    <location>
        <begin position="1095"/>
        <end position="1158"/>
    </location>
</feature>
<dbReference type="PROSITE" id="PS50090">
    <property type="entry name" value="MYB_LIKE"/>
    <property type="match status" value="1"/>
</dbReference>
<organism evidence="4 5">
    <name type="scientific">Pogona vitticeps</name>
    <name type="common">central bearded dragon</name>
    <dbReference type="NCBI Taxonomy" id="103695"/>
    <lineage>
        <taxon>Eukaryota</taxon>
        <taxon>Metazoa</taxon>
        <taxon>Chordata</taxon>
        <taxon>Craniata</taxon>
        <taxon>Vertebrata</taxon>
        <taxon>Euteleostomi</taxon>
        <taxon>Lepidosauria</taxon>
        <taxon>Squamata</taxon>
        <taxon>Bifurcata</taxon>
        <taxon>Unidentata</taxon>
        <taxon>Episquamata</taxon>
        <taxon>Toxicofera</taxon>
        <taxon>Iguania</taxon>
        <taxon>Acrodonta</taxon>
        <taxon>Agamidae</taxon>
        <taxon>Amphibolurinae</taxon>
        <taxon>Pogona</taxon>
    </lineage>
</organism>
<dbReference type="SUPFAM" id="SSF46689">
    <property type="entry name" value="Homeodomain-like"/>
    <property type="match status" value="1"/>
</dbReference>
<keyword evidence="4" id="KW-1185">Reference proteome</keyword>
<feature type="region of interest" description="Disordered" evidence="1">
    <location>
        <begin position="952"/>
        <end position="985"/>
    </location>
</feature>
<dbReference type="Proteomes" id="UP001652642">
    <property type="component" value="Chromosome 1"/>
</dbReference>
<feature type="region of interest" description="Disordered" evidence="1">
    <location>
        <begin position="166"/>
        <end position="186"/>
    </location>
</feature>
<feature type="domain" description="Myb-like" evidence="2">
    <location>
        <begin position="909"/>
        <end position="951"/>
    </location>
</feature>
<dbReference type="Gene3D" id="1.10.10.60">
    <property type="entry name" value="Homeodomain-like"/>
    <property type="match status" value="1"/>
</dbReference>
<dbReference type="InterPro" id="IPR015216">
    <property type="entry name" value="SANTA"/>
</dbReference>
<proteinExistence type="predicted"/>
<dbReference type="Pfam" id="PF09133">
    <property type="entry name" value="SANTA"/>
    <property type="match status" value="1"/>
</dbReference>
<evidence type="ECO:0000256" key="1">
    <source>
        <dbReference type="SAM" id="MobiDB-lite"/>
    </source>
</evidence>
<feature type="region of interest" description="Disordered" evidence="1">
    <location>
        <begin position="360"/>
        <end position="379"/>
    </location>
</feature>
<reference evidence="4" key="1">
    <citation type="submission" date="2025-05" db="UniProtKB">
        <authorList>
            <consortium name="RefSeq"/>
        </authorList>
    </citation>
    <scope>NUCLEOTIDE SEQUENCE [LARGE SCALE GENOMIC DNA]</scope>
</reference>
<evidence type="ECO:0000313" key="5">
    <source>
        <dbReference type="RefSeq" id="XP_072843042.1"/>
    </source>
</evidence>
<feature type="compositionally biased region" description="Basic and acidic residues" evidence="1">
    <location>
        <begin position="821"/>
        <end position="833"/>
    </location>
</feature>
<feature type="compositionally biased region" description="Polar residues" evidence="1">
    <location>
        <begin position="593"/>
        <end position="610"/>
    </location>
</feature>
<feature type="compositionally biased region" description="Basic and acidic residues" evidence="1">
    <location>
        <begin position="611"/>
        <end position="623"/>
    </location>
</feature>
<dbReference type="InterPro" id="IPR009057">
    <property type="entry name" value="Homeodomain-like_sf"/>
</dbReference>
<feature type="region of interest" description="Disordered" evidence="1">
    <location>
        <begin position="220"/>
        <end position="242"/>
    </location>
</feature>
<name>A0ABM5FCB8_9SAUR</name>
<dbReference type="PANTHER" id="PTHR16124:SF3">
    <property type="entry name" value="MIS18-BINDING PROTEIN 1"/>
    <property type="match status" value="1"/>
</dbReference>
<dbReference type="InterPro" id="IPR039110">
    <property type="entry name" value="KNL2-like"/>
</dbReference>
<sequence length="1158" mass="128126">MALKAISLSHVPSGTPLKDLVKFQPGDSLGSASEKAVFPSAVLASKNMNLGKQGERGEILQSTLIVGGLHADGLLDLTAITPASEEGRPLSPCVKPEHGLLARNAFLKRKACEPLSLESPAKIFSRMKTRAALARQQKKPLENKLLAVSSTTDYILTPERHRFSLESKKLEAEGEKPKESQAEEPLGEANVEKGPYLTAGNKTCAAAGSEVLESPHKFFSRVKQKLQQKGDAPGGQAKGSDLLPAAAKPSLTLSEPVQPWNELNKESPDTTVHQDDAFLVEPAELGNETFRVAADAPDVNSGPLQEQEMAPGRPSCEGGALQPSKQTAGQRGPPAFGAGPPMPSQHLCDIIFATPKVHIPRKPRAGETPPLEGTTSAGAGKEERPIICLSEWRIKVIQNNTAVCLEGKRRDMEDIYWHSNAIVERMAHNKVKTLSGNVYLLEGRIDATTTKKEGIPATFIKRFASGIPRNWKMFVDDLLLHLRRRDRRTIHLSEKSNEREDSVETEDLGREDLPRNMEEASKMKNTTYEVVELKSTKKLGQLRKAPSVQNDHSTSFTRSGRRVKPPLQFWCGERILVDQALNITVTKGSTNYLSPIVSSRRPQSRGNCTSSKEDETGHLKAPKEASPSQAQGRTSTRTGRFPSDSEHGNKQNSRRFVSDSEESGCERMIVDAGRKEAVVALTPLNLKKLCGKNSGHVGHSQRESTVVKQGRAPNGLRASKAAGEPARFKYPLRSLKKMHQNEPVVESFPTTEEDTSTEDIPRIKRKTQLCSKREALRRVQRDAKKPSSDPRAIGNPPPSGRMRVSCSGQLEELPRRSPSPDPDRGSPGLERRNKWGPQKSKKFVFESESESEAGPEEPRLNPGKQTGAAPRANGHLSHGKEHLAAPGRTLGQRRPWKAVDPLPEVSEDWSEKELQKLHRAVASFPKYKSGFWMEVAESVGTRSAEECQQRYMAEQEKGRKRALARTTKPGKKEDRGAEEGAQQPIPIVAKVGTLKRKQQMRKFLEQMPKDNHDDLFTATPFQNKNRKLPQFLTVPEEDIFQLKDSHPTTPSSALFPLVKTPQCEHVSPGMLESLDRADRDKQVFRFQKNIRGKESTWQNVKKKKAAQTISATPTSRKKKFFQSEGPLVSSGLGRLFPGNPRLESEEDDDEEEDLYFSS</sequence>
<protein>
    <submittedName>
        <fullName evidence="5">Mis18-binding protein 1 isoform X2</fullName>
    </submittedName>
</protein>
<dbReference type="InterPro" id="IPR001005">
    <property type="entry name" value="SANT/Myb"/>
</dbReference>
<feature type="compositionally biased region" description="Acidic residues" evidence="1">
    <location>
        <begin position="1144"/>
        <end position="1158"/>
    </location>
</feature>
<dbReference type="CDD" id="cd00167">
    <property type="entry name" value="SANT"/>
    <property type="match status" value="1"/>
</dbReference>
<dbReference type="Pfam" id="PF00249">
    <property type="entry name" value="Myb_DNA-binding"/>
    <property type="match status" value="1"/>
</dbReference>
<dbReference type="RefSeq" id="XP_072843042.1">
    <property type="nucleotide sequence ID" value="XM_072986941.1"/>
</dbReference>
<feature type="compositionally biased region" description="Polar residues" evidence="1">
    <location>
        <begin position="626"/>
        <end position="638"/>
    </location>
</feature>
<feature type="compositionally biased region" description="Polar residues" evidence="1">
    <location>
        <begin position="547"/>
        <end position="558"/>
    </location>
</feature>
<evidence type="ECO:0000259" key="2">
    <source>
        <dbReference type="PROSITE" id="PS50090"/>
    </source>
</evidence>
<feature type="compositionally biased region" description="Basic and acidic residues" evidence="1">
    <location>
        <begin position="771"/>
        <end position="788"/>
    </location>
</feature>
<feature type="region of interest" description="Disordered" evidence="1">
    <location>
        <begin position="539"/>
        <end position="560"/>
    </location>
</feature>
<reference evidence="5" key="2">
    <citation type="submission" date="2025-08" db="UniProtKB">
        <authorList>
            <consortium name="RefSeq"/>
        </authorList>
    </citation>
    <scope>IDENTIFICATION</scope>
</reference>
<dbReference type="SMART" id="SM00717">
    <property type="entry name" value="SANT"/>
    <property type="match status" value="1"/>
</dbReference>
<dbReference type="GeneID" id="110091045"/>
<accession>A0ABM5FCB8</accession>
<dbReference type="InterPro" id="IPR017884">
    <property type="entry name" value="SANT_dom"/>
</dbReference>
<dbReference type="PROSITE" id="PS51293">
    <property type="entry name" value="SANT"/>
    <property type="match status" value="1"/>
</dbReference>